<proteinExistence type="predicted"/>
<gene>
    <name evidence="4" type="primary">11445670</name>
    <name evidence="2" type="ordered locus">MTR_4g080340</name>
    <name evidence="3" type="ORF">MtrunA17_Chr4g0041451</name>
</gene>
<dbReference type="EnsemblPlants" id="AES89818">
    <property type="protein sequence ID" value="AES89818"/>
    <property type="gene ID" value="MTR_4g080340"/>
</dbReference>
<dbReference type="PANTHER" id="PTHR33785:SF12">
    <property type="entry name" value="DUF1685 FAMILY PROTEIN"/>
    <property type="match status" value="1"/>
</dbReference>
<sequence>MSAEQILTLLDSFWFETTILTNKNPSKVEEILPQDTNLLLVPTPNLDVRFYSEQNLSIIGSVFSDSPSPNSVLTSSKLRTIPSEREFGEFSTGTSSENHHQKEDVAYTKKKQSQSYRRRRRKSRSLSELEFKELKGFMDLGFVFSEEDKDSKLVSLIPGLQRLGRENDDAEEGEDEEHKKIDENVLSDNKPYLSEAWDVFDQRERKNPLVNWRVPDKGSEIDMKDNLKFWAHAVASIAR</sequence>
<feature type="region of interest" description="Disordered" evidence="1">
    <location>
        <begin position="87"/>
        <end position="121"/>
    </location>
</feature>
<evidence type="ECO:0000313" key="4">
    <source>
        <dbReference type="EnsemblPlants" id="AES89818"/>
    </source>
</evidence>
<evidence type="ECO:0000256" key="1">
    <source>
        <dbReference type="SAM" id="MobiDB-lite"/>
    </source>
</evidence>
<dbReference type="STRING" id="3880.G7JCP9"/>
<reference evidence="6" key="4">
    <citation type="journal article" date="2018" name="Nat. Plants">
        <title>Whole-genome landscape of Medicago truncatula symbiotic genes.</title>
        <authorList>
            <person name="Pecrix Y."/>
            <person name="Staton S.E."/>
            <person name="Sallet E."/>
            <person name="Lelandais-Briere C."/>
            <person name="Moreau S."/>
            <person name="Carrere S."/>
            <person name="Blein T."/>
            <person name="Jardinaud M.F."/>
            <person name="Latrasse D."/>
            <person name="Zouine M."/>
            <person name="Zahm M."/>
            <person name="Kreplak J."/>
            <person name="Mayjonade B."/>
            <person name="Satge C."/>
            <person name="Perez M."/>
            <person name="Cauet S."/>
            <person name="Marande W."/>
            <person name="Chantry-Darmon C."/>
            <person name="Lopez-Roques C."/>
            <person name="Bouchez O."/>
            <person name="Berard A."/>
            <person name="Debelle F."/>
            <person name="Munos S."/>
            <person name="Bendahmane A."/>
            <person name="Berges H."/>
            <person name="Niebel A."/>
            <person name="Buitink J."/>
            <person name="Frugier F."/>
            <person name="Benhamed M."/>
            <person name="Crespi M."/>
            <person name="Gouzy J."/>
            <person name="Gamas P."/>
        </authorList>
    </citation>
    <scope>NUCLEOTIDE SEQUENCE [LARGE SCALE GENOMIC DNA]</scope>
    <source>
        <strain evidence="6">cv. Jemalong A17</strain>
    </source>
</reference>
<evidence type="ECO:0000313" key="6">
    <source>
        <dbReference type="Proteomes" id="UP000265566"/>
    </source>
</evidence>
<dbReference type="InterPro" id="IPR012881">
    <property type="entry name" value="DUF1685"/>
</dbReference>
<dbReference type="Proteomes" id="UP000265566">
    <property type="component" value="Chromosome 4"/>
</dbReference>
<feature type="compositionally biased region" description="Basic and acidic residues" evidence="1">
    <location>
        <begin position="97"/>
        <end position="107"/>
    </location>
</feature>
<organism evidence="2 5">
    <name type="scientific">Medicago truncatula</name>
    <name type="common">Barrel medic</name>
    <name type="synonym">Medicago tribuloides</name>
    <dbReference type="NCBI Taxonomy" id="3880"/>
    <lineage>
        <taxon>Eukaryota</taxon>
        <taxon>Viridiplantae</taxon>
        <taxon>Streptophyta</taxon>
        <taxon>Embryophyta</taxon>
        <taxon>Tracheophyta</taxon>
        <taxon>Spermatophyta</taxon>
        <taxon>Magnoliopsida</taxon>
        <taxon>eudicotyledons</taxon>
        <taxon>Gunneridae</taxon>
        <taxon>Pentapetalae</taxon>
        <taxon>rosids</taxon>
        <taxon>fabids</taxon>
        <taxon>Fabales</taxon>
        <taxon>Fabaceae</taxon>
        <taxon>Papilionoideae</taxon>
        <taxon>50 kb inversion clade</taxon>
        <taxon>NPAAA clade</taxon>
        <taxon>Hologalegina</taxon>
        <taxon>IRL clade</taxon>
        <taxon>Trifolieae</taxon>
        <taxon>Medicago</taxon>
    </lineage>
</organism>
<reference evidence="3" key="5">
    <citation type="journal article" date="2018" name="Nat. Plants">
        <title>Whole-genome landscape of Medicago truncatula symbiotic genes.</title>
        <authorList>
            <person name="Pecrix Y."/>
            <person name="Gamas P."/>
            <person name="Carrere S."/>
        </authorList>
    </citation>
    <scope>NUCLEOTIDE SEQUENCE</scope>
    <source>
        <tissue evidence="3">Leaves</tissue>
    </source>
</reference>
<reference evidence="2 5" key="2">
    <citation type="journal article" date="2014" name="BMC Genomics">
        <title>An improved genome release (version Mt4.0) for the model legume Medicago truncatula.</title>
        <authorList>
            <person name="Tang H."/>
            <person name="Krishnakumar V."/>
            <person name="Bidwell S."/>
            <person name="Rosen B."/>
            <person name="Chan A."/>
            <person name="Zhou S."/>
            <person name="Gentzbittel L."/>
            <person name="Childs K.L."/>
            <person name="Yandell M."/>
            <person name="Gundlach H."/>
            <person name="Mayer K.F."/>
            <person name="Schwartz D.C."/>
            <person name="Town C.D."/>
        </authorList>
    </citation>
    <scope>GENOME REANNOTATION</scope>
    <source>
        <strain evidence="4 5">cv. Jemalong A17</strain>
    </source>
</reference>
<dbReference type="OrthoDB" id="1911878at2759"/>
<dbReference type="PaxDb" id="3880-AES89818"/>
<dbReference type="OMA" id="FWFETTI"/>
<dbReference type="KEGG" id="mtr:11445670"/>
<name>G7JCP9_MEDTR</name>
<dbReference type="Gramene" id="rna24392">
    <property type="protein sequence ID" value="RHN61881.1"/>
    <property type="gene ID" value="gene24392"/>
</dbReference>
<evidence type="ECO:0000313" key="2">
    <source>
        <dbReference type="EMBL" id="AES89818.1"/>
    </source>
</evidence>
<dbReference type="Proteomes" id="UP000002051">
    <property type="component" value="Chromosome 4"/>
</dbReference>
<protein>
    <submittedName>
        <fullName evidence="2">DUF1685 family protein</fullName>
    </submittedName>
</protein>
<evidence type="ECO:0000313" key="5">
    <source>
        <dbReference type="Proteomes" id="UP000002051"/>
    </source>
</evidence>
<keyword evidence="5" id="KW-1185">Reference proteome</keyword>
<reference evidence="4" key="3">
    <citation type="submission" date="2015-04" db="UniProtKB">
        <authorList>
            <consortium name="EnsemblPlants"/>
        </authorList>
    </citation>
    <scope>IDENTIFICATION</scope>
    <source>
        <strain evidence="4">cv. Jemalong A17</strain>
    </source>
</reference>
<dbReference type="Pfam" id="PF07939">
    <property type="entry name" value="DUF1685"/>
    <property type="match status" value="1"/>
</dbReference>
<reference evidence="2 5" key="1">
    <citation type="journal article" date="2011" name="Nature">
        <title>The Medicago genome provides insight into the evolution of rhizobial symbioses.</title>
        <authorList>
            <person name="Young N.D."/>
            <person name="Debelle F."/>
            <person name="Oldroyd G.E."/>
            <person name="Geurts R."/>
            <person name="Cannon S.B."/>
            <person name="Udvardi M.K."/>
            <person name="Benedito V.A."/>
            <person name="Mayer K.F."/>
            <person name="Gouzy J."/>
            <person name="Schoof H."/>
            <person name="Van de Peer Y."/>
            <person name="Proost S."/>
            <person name="Cook D.R."/>
            <person name="Meyers B.C."/>
            <person name="Spannagl M."/>
            <person name="Cheung F."/>
            <person name="De Mita S."/>
            <person name="Krishnakumar V."/>
            <person name="Gundlach H."/>
            <person name="Zhou S."/>
            <person name="Mudge J."/>
            <person name="Bharti A.K."/>
            <person name="Murray J.D."/>
            <person name="Naoumkina M.A."/>
            <person name="Rosen B."/>
            <person name="Silverstein K.A."/>
            <person name="Tang H."/>
            <person name="Rombauts S."/>
            <person name="Zhao P.X."/>
            <person name="Zhou P."/>
            <person name="Barbe V."/>
            <person name="Bardou P."/>
            <person name="Bechner M."/>
            <person name="Bellec A."/>
            <person name="Berger A."/>
            <person name="Berges H."/>
            <person name="Bidwell S."/>
            <person name="Bisseling T."/>
            <person name="Choisne N."/>
            <person name="Couloux A."/>
            <person name="Denny R."/>
            <person name="Deshpande S."/>
            <person name="Dai X."/>
            <person name="Doyle J.J."/>
            <person name="Dudez A.M."/>
            <person name="Farmer A.D."/>
            <person name="Fouteau S."/>
            <person name="Franken C."/>
            <person name="Gibelin C."/>
            <person name="Gish J."/>
            <person name="Goldstein S."/>
            <person name="Gonzalez A.J."/>
            <person name="Green P.J."/>
            <person name="Hallab A."/>
            <person name="Hartog M."/>
            <person name="Hua A."/>
            <person name="Humphray S.J."/>
            <person name="Jeong D.H."/>
            <person name="Jing Y."/>
            <person name="Jocker A."/>
            <person name="Kenton S.M."/>
            <person name="Kim D.J."/>
            <person name="Klee K."/>
            <person name="Lai H."/>
            <person name="Lang C."/>
            <person name="Lin S."/>
            <person name="Macmil S.L."/>
            <person name="Magdelenat G."/>
            <person name="Matthews L."/>
            <person name="McCorrison J."/>
            <person name="Monaghan E.L."/>
            <person name="Mun J.H."/>
            <person name="Najar F.Z."/>
            <person name="Nicholson C."/>
            <person name="Noirot C."/>
            <person name="O'Bleness M."/>
            <person name="Paule C.R."/>
            <person name="Poulain J."/>
            <person name="Prion F."/>
            <person name="Qin B."/>
            <person name="Qu C."/>
            <person name="Retzel E.F."/>
            <person name="Riddle C."/>
            <person name="Sallet E."/>
            <person name="Samain S."/>
            <person name="Samson N."/>
            <person name="Sanders I."/>
            <person name="Saurat O."/>
            <person name="Scarpelli C."/>
            <person name="Schiex T."/>
            <person name="Segurens B."/>
            <person name="Severin A.J."/>
            <person name="Sherrier D.J."/>
            <person name="Shi R."/>
            <person name="Sims S."/>
            <person name="Singer S.R."/>
            <person name="Sinharoy S."/>
            <person name="Sterck L."/>
            <person name="Viollet A."/>
            <person name="Wang B.B."/>
            <person name="Wang K."/>
            <person name="Wang M."/>
            <person name="Wang X."/>
            <person name="Warfsmann J."/>
            <person name="Weissenbach J."/>
            <person name="White D.D."/>
            <person name="White J.D."/>
            <person name="Wiley G.B."/>
            <person name="Wincker P."/>
            <person name="Xing Y."/>
            <person name="Yang L."/>
            <person name="Yao Z."/>
            <person name="Ying F."/>
            <person name="Zhai J."/>
            <person name="Zhou L."/>
            <person name="Zuber A."/>
            <person name="Denarie J."/>
            <person name="Dixon R.A."/>
            <person name="May G.D."/>
            <person name="Schwartz D.C."/>
            <person name="Rogers J."/>
            <person name="Quetier F."/>
            <person name="Town C.D."/>
            <person name="Roe B.A."/>
        </authorList>
    </citation>
    <scope>NUCLEOTIDE SEQUENCE [LARGE SCALE GENOMIC DNA]</scope>
    <source>
        <strain evidence="2">A17</strain>
        <strain evidence="4 5">cv. Jemalong A17</strain>
    </source>
</reference>
<dbReference type="eggNOG" id="ENOG502RYMY">
    <property type="taxonomic scope" value="Eukaryota"/>
</dbReference>
<accession>G7JCP9</accession>
<dbReference type="AlphaFoldDB" id="G7JCP9"/>
<dbReference type="ExpressionAtlas" id="G7JCP9">
    <property type="expression patterns" value="differential"/>
</dbReference>
<dbReference type="EMBL" id="PSQE01000004">
    <property type="protein sequence ID" value="RHN61881.1"/>
    <property type="molecule type" value="Genomic_DNA"/>
</dbReference>
<dbReference type="EMBL" id="CM001220">
    <property type="protein sequence ID" value="AES89818.1"/>
    <property type="molecule type" value="Genomic_DNA"/>
</dbReference>
<dbReference type="PANTHER" id="PTHR33785">
    <property type="entry name" value="OS06G0550800 PROTEIN"/>
    <property type="match status" value="1"/>
</dbReference>
<feature type="compositionally biased region" description="Basic residues" evidence="1">
    <location>
        <begin position="108"/>
        <end position="121"/>
    </location>
</feature>
<evidence type="ECO:0000313" key="3">
    <source>
        <dbReference type="EMBL" id="RHN61881.1"/>
    </source>
</evidence>
<dbReference type="HOGENOM" id="CLU_071702_1_0_1"/>